<feature type="region of interest" description="Disordered" evidence="1">
    <location>
        <begin position="286"/>
        <end position="316"/>
    </location>
</feature>
<keyword evidence="2" id="KW-0812">Transmembrane</keyword>
<evidence type="ECO:0000313" key="4">
    <source>
        <dbReference type="EnsemblPlants" id="EMT22853"/>
    </source>
</evidence>
<dbReference type="EnsemblPlants" id="EMT22853">
    <property type="protein sequence ID" value="EMT22853"/>
    <property type="gene ID" value="F775_16901"/>
</dbReference>
<feature type="transmembrane region" description="Helical" evidence="2">
    <location>
        <begin position="202"/>
        <end position="221"/>
    </location>
</feature>
<protein>
    <submittedName>
        <fullName evidence="4">Heparan-alpha-glucosaminide N-acetyltransferase</fullName>
    </submittedName>
</protein>
<feature type="transmembrane region" description="Helical" evidence="2">
    <location>
        <begin position="566"/>
        <end position="587"/>
    </location>
</feature>
<feature type="compositionally biased region" description="Low complexity" evidence="1">
    <location>
        <begin position="1"/>
        <end position="10"/>
    </location>
</feature>
<dbReference type="PANTHER" id="PTHR31061">
    <property type="entry name" value="LD22376P"/>
    <property type="match status" value="1"/>
</dbReference>
<evidence type="ECO:0000256" key="1">
    <source>
        <dbReference type="SAM" id="MobiDB-lite"/>
    </source>
</evidence>
<dbReference type="InterPro" id="IPR012429">
    <property type="entry name" value="HGSNAT_cat"/>
</dbReference>
<feature type="transmembrane region" description="Helical" evidence="2">
    <location>
        <begin position="125"/>
        <end position="144"/>
    </location>
</feature>
<name>M8BM15_AEGTA</name>
<evidence type="ECO:0000256" key="2">
    <source>
        <dbReference type="SAM" id="Phobius"/>
    </source>
</evidence>
<dbReference type="PANTHER" id="PTHR31061:SF23">
    <property type="entry name" value="OS05G0155700 PROTEIN"/>
    <property type="match status" value="1"/>
</dbReference>
<feature type="compositionally biased region" description="Basic and acidic residues" evidence="1">
    <location>
        <begin position="305"/>
        <end position="314"/>
    </location>
</feature>
<accession>M8BM15</accession>
<dbReference type="AlphaFoldDB" id="M8BM15"/>
<feature type="domain" description="Heparan-alpha-glucosaminide N-acetyltransferase catalytic" evidence="3">
    <location>
        <begin position="54"/>
        <end position="176"/>
    </location>
</feature>
<reference evidence="4" key="1">
    <citation type="submission" date="2015-06" db="UniProtKB">
        <authorList>
            <consortium name="EnsemblPlants"/>
        </authorList>
    </citation>
    <scope>IDENTIFICATION</scope>
</reference>
<keyword evidence="2" id="KW-1133">Transmembrane helix</keyword>
<feature type="transmembrane region" description="Helical" evidence="2">
    <location>
        <begin position="651"/>
        <end position="671"/>
    </location>
</feature>
<feature type="transmembrane region" description="Helical" evidence="2">
    <location>
        <begin position="92"/>
        <end position="113"/>
    </location>
</feature>
<keyword evidence="2" id="KW-0472">Membrane</keyword>
<dbReference type="Pfam" id="PF07786">
    <property type="entry name" value="HGSNAT_cat"/>
    <property type="match status" value="1"/>
</dbReference>
<evidence type="ECO:0000259" key="3">
    <source>
        <dbReference type="Pfam" id="PF07786"/>
    </source>
</evidence>
<feature type="transmembrane region" description="Helical" evidence="2">
    <location>
        <begin position="607"/>
        <end position="627"/>
    </location>
</feature>
<proteinExistence type="predicted"/>
<feature type="region of interest" description="Disordered" evidence="1">
    <location>
        <begin position="1"/>
        <end position="54"/>
    </location>
</feature>
<organism evidence="4">
    <name type="scientific">Aegilops tauschii</name>
    <name type="common">Tausch's goatgrass</name>
    <name type="synonym">Aegilops squarrosa</name>
    <dbReference type="NCBI Taxonomy" id="37682"/>
    <lineage>
        <taxon>Eukaryota</taxon>
        <taxon>Viridiplantae</taxon>
        <taxon>Streptophyta</taxon>
        <taxon>Embryophyta</taxon>
        <taxon>Tracheophyta</taxon>
        <taxon>Spermatophyta</taxon>
        <taxon>Magnoliopsida</taxon>
        <taxon>Liliopsida</taxon>
        <taxon>Poales</taxon>
        <taxon>Poaceae</taxon>
        <taxon>BOP clade</taxon>
        <taxon>Pooideae</taxon>
        <taxon>Triticodae</taxon>
        <taxon>Triticeae</taxon>
        <taxon>Triticinae</taxon>
        <taxon>Aegilops</taxon>
    </lineage>
</organism>
<feature type="transmembrane region" description="Helical" evidence="2">
    <location>
        <begin position="164"/>
        <end position="182"/>
    </location>
</feature>
<sequence length="680" mass="74491">MDATVVAVASDGDDGDRRRPLLQTGNEILPYPESPSRPQPAGADAKPEQQKPQRVASLDVFRGLTVAMMILVDDAGGAWPGINHAPWFGVTVADFVMPAFLFIIGVSAALVFKKTPNKIATTKKAAFRAIKLFILGVILQGGYIHGRHKLTYGVDLDHIRLLGVLQRIAIGYFLAAISEIWLVNNTSVDSPVSFVKKYFVEWIMAIMISALYIGLVFGLYVPNWEFTVQTSNSTFSNPSNGVGIKTEPDPYQGVVSGCRGGRRDDVEEGVVAGDGAPSLRARAREREQGAAARNKNVVVEDEEDGPARPRDGRRGRSTVAKHLRVNWGGLVAEPGGGGVLLNVVCSLQVEESWADVARRTEAQEAQIAEALPWWHDALVLFEGVIPRLRGSSEMIQGDPGAVGLERALSLEKLVALVEPIQGVDGAVVGRELQLGESRRRLDVDDGQIQCGLRGSLGPPCNAVGFVDRVLLGESHLYKNPVYKRTKECSINSPDYGRLPPNAPDWCLAPFDPEGLLSELLCWVAFWPCLDSLQDSFTENGVMAASFNGVNSLRIFITTISKPLYTVSYMLLAGGVSGFLLLLLYCIVDVIHIKKPLILFQWMGMNALIVYVLAACELFPTLIQGFYWRSPENNLVDATECLLQAIFHSKRWGTLAFVLVEIIFWCLAACFLHMKGVYLRL</sequence>